<comment type="pathway">
    <text evidence="1">Metabolic intermediate biosynthesis; chorismate biosynthesis; chorismate from D-erythrose 4-phosphate and phosphoenolpyruvate: step 4/7.</text>
</comment>
<dbReference type="InterPro" id="IPR013708">
    <property type="entry name" value="Shikimate_DH-bd_N"/>
</dbReference>
<dbReference type="GO" id="GO:0050661">
    <property type="term" value="F:NADP binding"/>
    <property type="evidence" value="ECO:0007669"/>
    <property type="project" value="TreeGrafter"/>
</dbReference>
<proteinExistence type="predicted"/>
<dbReference type="InterPro" id="IPR036291">
    <property type="entry name" value="NAD(P)-bd_dom_sf"/>
</dbReference>
<dbReference type="InterPro" id="IPR006151">
    <property type="entry name" value="Shikm_DH/Glu-tRNA_Rdtase"/>
</dbReference>
<keyword evidence="4" id="KW-0560">Oxidoreductase</keyword>
<dbReference type="GO" id="GO:0009423">
    <property type="term" value="P:chorismate biosynthetic process"/>
    <property type="evidence" value="ECO:0007669"/>
    <property type="project" value="TreeGrafter"/>
</dbReference>
<evidence type="ECO:0000313" key="10">
    <source>
        <dbReference type="Proteomes" id="UP001196509"/>
    </source>
</evidence>
<dbReference type="CDD" id="cd01065">
    <property type="entry name" value="NAD_bind_Shikimate_DH"/>
    <property type="match status" value="1"/>
</dbReference>
<evidence type="ECO:0000256" key="1">
    <source>
        <dbReference type="ARBA" id="ARBA00004871"/>
    </source>
</evidence>
<dbReference type="RefSeq" id="WP_220227910.1">
    <property type="nucleotide sequence ID" value="NZ_JAICBX010000002.1"/>
</dbReference>
<keyword evidence="5" id="KW-0028">Amino-acid biosynthesis</keyword>
<organism evidence="9 10">
    <name type="scientific">Flavimaribacter sediminis</name>
    <dbReference type="NCBI Taxonomy" id="2865987"/>
    <lineage>
        <taxon>Bacteria</taxon>
        <taxon>Pseudomonadati</taxon>
        <taxon>Pseudomonadota</taxon>
        <taxon>Alphaproteobacteria</taxon>
        <taxon>Hyphomicrobiales</taxon>
        <taxon>Rhizobiaceae</taxon>
        <taxon>Flavimaribacter</taxon>
    </lineage>
</organism>
<dbReference type="AlphaFoldDB" id="A0AAE3D0N3"/>
<dbReference type="SUPFAM" id="SSF53223">
    <property type="entry name" value="Aminoacid dehydrogenase-like, N-terminal domain"/>
    <property type="match status" value="1"/>
</dbReference>
<feature type="domain" description="Quinate/shikimate 5-dehydrogenase/glutamyl-tRNA reductase" evidence="7">
    <location>
        <begin position="127"/>
        <end position="175"/>
    </location>
</feature>
<evidence type="ECO:0000259" key="8">
    <source>
        <dbReference type="Pfam" id="PF08501"/>
    </source>
</evidence>
<reference evidence="9" key="1">
    <citation type="submission" date="2021-08" db="EMBL/GenBank/DDBJ databases">
        <title>Hoeflea bacterium WL0058 sp. nov., isolated from the sediment.</title>
        <authorList>
            <person name="Wang L."/>
            <person name="Zhang D."/>
        </authorList>
    </citation>
    <scope>NUCLEOTIDE SEQUENCE</scope>
    <source>
        <strain evidence="9">WL0058</strain>
    </source>
</reference>
<dbReference type="GO" id="GO:0005829">
    <property type="term" value="C:cytosol"/>
    <property type="evidence" value="ECO:0007669"/>
    <property type="project" value="TreeGrafter"/>
</dbReference>
<sequence length="267" mass="27971">MVTAINGNFRLMGVIGDPIKQARTPDNINPIFEARGAAMVCIPLNIPAAHLATVWAGLKGVKNLAGFGVTLPHKQSALALCDSLDPLAERVGAVNVVRREADGGFRGYQFDGLGFVNGLRTEGHDPAGREALMVGAGGAAMAIAFALVEAGVTRLAIANRTMEKARDIADQVNRVTGSEIAVAERAEPKPGQLLVNATSLGLNPDDALPFDPALIDDTMTVAEVIAKPEETRLLALARDRGAKVHSGIHMIRGQAQLIADHLIAVGS</sequence>
<keyword evidence="10" id="KW-1185">Reference proteome</keyword>
<evidence type="ECO:0000256" key="4">
    <source>
        <dbReference type="ARBA" id="ARBA00023002"/>
    </source>
</evidence>
<dbReference type="Pfam" id="PF01488">
    <property type="entry name" value="Shikimate_DH"/>
    <property type="match status" value="1"/>
</dbReference>
<dbReference type="InterPro" id="IPR046346">
    <property type="entry name" value="Aminoacid_DH-like_N_sf"/>
</dbReference>
<comment type="caution">
    <text evidence="9">The sequence shown here is derived from an EMBL/GenBank/DDBJ whole genome shotgun (WGS) entry which is preliminary data.</text>
</comment>
<dbReference type="EMBL" id="JAICBX010000002">
    <property type="protein sequence ID" value="MBW8637177.1"/>
    <property type="molecule type" value="Genomic_DNA"/>
</dbReference>
<dbReference type="GO" id="GO:0009073">
    <property type="term" value="P:aromatic amino acid family biosynthetic process"/>
    <property type="evidence" value="ECO:0007669"/>
    <property type="project" value="UniProtKB-KW"/>
</dbReference>
<name>A0AAE3D0N3_9HYPH</name>
<evidence type="ECO:0000259" key="7">
    <source>
        <dbReference type="Pfam" id="PF01488"/>
    </source>
</evidence>
<dbReference type="Gene3D" id="3.40.50.720">
    <property type="entry name" value="NAD(P)-binding Rossmann-like Domain"/>
    <property type="match status" value="1"/>
</dbReference>
<comment type="catalytic activity">
    <reaction evidence="6">
        <text>shikimate + NADP(+) = 3-dehydroshikimate + NADPH + H(+)</text>
        <dbReference type="Rhea" id="RHEA:17737"/>
        <dbReference type="ChEBI" id="CHEBI:15378"/>
        <dbReference type="ChEBI" id="CHEBI:16630"/>
        <dbReference type="ChEBI" id="CHEBI:36208"/>
        <dbReference type="ChEBI" id="CHEBI:57783"/>
        <dbReference type="ChEBI" id="CHEBI:58349"/>
        <dbReference type="EC" id="1.1.1.25"/>
    </reaction>
</comment>
<dbReference type="GO" id="GO:0019632">
    <property type="term" value="P:shikimate metabolic process"/>
    <property type="evidence" value="ECO:0007669"/>
    <property type="project" value="TreeGrafter"/>
</dbReference>
<feature type="domain" description="Shikimate dehydrogenase substrate binding N-terminal" evidence="8">
    <location>
        <begin position="14"/>
        <end position="97"/>
    </location>
</feature>
<dbReference type="InterPro" id="IPR022893">
    <property type="entry name" value="Shikimate_DH_fam"/>
</dbReference>
<evidence type="ECO:0000256" key="2">
    <source>
        <dbReference type="ARBA" id="ARBA00012962"/>
    </source>
</evidence>
<dbReference type="PANTHER" id="PTHR21089">
    <property type="entry name" value="SHIKIMATE DEHYDROGENASE"/>
    <property type="match status" value="1"/>
</dbReference>
<dbReference type="SUPFAM" id="SSF51735">
    <property type="entry name" value="NAD(P)-binding Rossmann-fold domains"/>
    <property type="match status" value="1"/>
</dbReference>
<dbReference type="PANTHER" id="PTHR21089:SF1">
    <property type="entry name" value="BIFUNCTIONAL 3-DEHYDROQUINATE DEHYDRATASE_SHIKIMATE DEHYDROGENASE, CHLOROPLASTIC"/>
    <property type="match status" value="1"/>
</dbReference>
<evidence type="ECO:0000256" key="6">
    <source>
        <dbReference type="ARBA" id="ARBA00049442"/>
    </source>
</evidence>
<evidence type="ECO:0000313" key="9">
    <source>
        <dbReference type="EMBL" id="MBW8637177.1"/>
    </source>
</evidence>
<keyword evidence="5" id="KW-0057">Aromatic amino acid biosynthesis</keyword>
<dbReference type="EC" id="1.1.1.25" evidence="2"/>
<accession>A0AAE3D0N3</accession>
<dbReference type="GO" id="GO:0004764">
    <property type="term" value="F:shikimate 3-dehydrogenase (NADP+) activity"/>
    <property type="evidence" value="ECO:0007669"/>
    <property type="project" value="UniProtKB-EC"/>
</dbReference>
<evidence type="ECO:0000256" key="5">
    <source>
        <dbReference type="ARBA" id="ARBA00023141"/>
    </source>
</evidence>
<dbReference type="Pfam" id="PF08501">
    <property type="entry name" value="Shikimate_dh_N"/>
    <property type="match status" value="1"/>
</dbReference>
<gene>
    <name evidence="9" type="ORF">K1W69_08260</name>
</gene>
<dbReference type="Proteomes" id="UP001196509">
    <property type="component" value="Unassembled WGS sequence"/>
</dbReference>
<keyword evidence="3" id="KW-0521">NADP</keyword>
<evidence type="ECO:0000256" key="3">
    <source>
        <dbReference type="ARBA" id="ARBA00022857"/>
    </source>
</evidence>
<protein>
    <recommendedName>
        <fullName evidence="2">shikimate dehydrogenase (NADP(+))</fullName>
        <ecNumber evidence="2">1.1.1.25</ecNumber>
    </recommendedName>
</protein>
<dbReference type="Gene3D" id="3.40.50.10860">
    <property type="entry name" value="Leucine Dehydrogenase, chain A, domain 1"/>
    <property type="match status" value="1"/>
</dbReference>